<dbReference type="InterPro" id="IPR007998">
    <property type="entry name" value="DUF719"/>
</dbReference>
<dbReference type="AlphaFoldDB" id="A0AAJ7FI96"/>
<feature type="compositionally biased region" description="Basic and acidic residues" evidence="3">
    <location>
        <begin position="127"/>
        <end position="137"/>
    </location>
</feature>
<sequence>MATSESDDFESADEELDVRGMYSRRVTARIPTVVDSESDDDTEFAGVVQAPVKTNKALGPRSGTDAVAPENSPATLARNKSLERSTTDTKIEATVDQDSAGQVVQTCFQNEGEDKAKTDEEPIVAAVKDEPSSEKPSVESGASTRERTQRLKKPKEPKEMGIKKLGSKISTENVDKPALIAATTPDQIRQKALAEGKEVPLIEECWEGIEHIPAVDDIIKDAKPVQWDSAWDHPTKPANVQECWEGCETIDGMEIPEELKSNKKFKEVFTSDGWEGMDDNIQIPDELTELKIQPVLEKLSLVGQSQENTSGWGGWGNWGVSSLLNTASAGVSTLSSHVSHGLSLLEESIGVPDPAELAKEEHLVETETTDNEIKDVEETQSQSTFGFGNLISGVSSITKLVESTGTKVINGGLDTLETIGKKTMEVLQEGDPGLKKKRAFFMNETDKPILSQMLREAKEKAEVEEKTLEEREIARKVHFESLFDDYQGLVHLEALEMLSKQSNIKIQQRLMNLDADELNSLQETLEEVKELCDLGDENEEDEDHEKDLKQRLKDACKDLGIDVSCDKLLDIWEETRSYLTLSSSTDSPPLDREIFQHAVSTLARFTAFSVERFHKTAELLLIKEHRSTVNEADALVQLTQILSSQIGIVANLFSTHLNELAKTAEKPQSIHANITTIFLEAANASSYIQDAFKLLIPIVQVGAI</sequence>
<feature type="region of interest" description="Disordered" evidence="3">
    <location>
        <begin position="110"/>
        <end position="159"/>
    </location>
</feature>
<organism evidence="4 5">
    <name type="scientific">Cephus cinctus</name>
    <name type="common">Wheat stem sawfly</name>
    <dbReference type="NCBI Taxonomy" id="211228"/>
    <lineage>
        <taxon>Eukaryota</taxon>
        <taxon>Metazoa</taxon>
        <taxon>Ecdysozoa</taxon>
        <taxon>Arthropoda</taxon>
        <taxon>Hexapoda</taxon>
        <taxon>Insecta</taxon>
        <taxon>Pterygota</taxon>
        <taxon>Neoptera</taxon>
        <taxon>Endopterygota</taxon>
        <taxon>Hymenoptera</taxon>
        <taxon>Cephoidea</taxon>
        <taxon>Cephidae</taxon>
        <taxon>Cephus</taxon>
    </lineage>
</organism>
<evidence type="ECO:0000313" key="4">
    <source>
        <dbReference type="Proteomes" id="UP000694920"/>
    </source>
</evidence>
<reference evidence="5" key="1">
    <citation type="submission" date="2025-08" db="UniProtKB">
        <authorList>
            <consortium name="RefSeq"/>
        </authorList>
    </citation>
    <scope>IDENTIFICATION</scope>
</reference>
<evidence type="ECO:0000256" key="3">
    <source>
        <dbReference type="SAM" id="MobiDB-lite"/>
    </source>
</evidence>
<dbReference type="RefSeq" id="XP_015593119.1">
    <property type="nucleotide sequence ID" value="XM_015737633.2"/>
</dbReference>
<dbReference type="GeneID" id="107266783"/>
<dbReference type="PANTHER" id="PTHR12842">
    <property type="entry name" value="FI01459P"/>
    <property type="match status" value="1"/>
</dbReference>
<feature type="compositionally biased region" description="Basic and acidic residues" evidence="3">
    <location>
        <begin position="80"/>
        <end position="93"/>
    </location>
</feature>
<feature type="compositionally biased region" description="Basic and acidic residues" evidence="3">
    <location>
        <begin position="144"/>
        <end position="159"/>
    </location>
</feature>
<feature type="region of interest" description="Disordered" evidence="3">
    <location>
        <begin position="54"/>
        <end position="97"/>
    </location>
</feature>
<gene>
    <name evidence="5" type="primary">LOC107266783</name>
</gene>
<keyword evidence="4" id="KW-1185">Reference proteome</keyword>
<protein>
    <submittedName>
        <fullName evidence="5">Protein FAM114A2 isoform X1</fullName>
    </submittedName>
</protein>
<keyword evidence="2" id="KW-0597">Phosphoprotein</keyword>
<evidence type="ECO:0000256" key="2">
    <source>
        <dbReference type="ARBA" id="ARBA00022553"/>
    </source>
</evidence>
<evidence type="ECO:0000256" key="1">
    <source>
        <dbReference type="ARBA" id="ARBA00006903"/>
    </source>
</evidence>
<dbReference type="Pfam" id="PF05334">
    <property type="entry name" value="DUF719"/>
    <property type="match status" value="1"/>
</dbReference>
<comment type="similarity">
    <text evidence="1">Belongs to the FAM114 family.</text>
</comment>
<dbReference type="PANTHER" id="PTHR12842:SF6">
    <property type="entry name" value="FI01459P"/>
    <property type="match status" value="1"/>
</dbReference>
<dbReference type="Proteomes" id="UP000694920">
    <property type="component" value="Unplaced"/>
</dbReference>
<evidence type="ECO:0000313" key="5">
    <source>
        <dbReference type="RefSeq" id="XP_015593119.1"/>
    </source>
</evidence>
<accession>A0AAJ7FI96</accession>
<proteinExistence type="inferred from homology"/>
<dbReference type="KEGG" id="ccin:107266783"/>
<name>A0AAJ7FI96_CEPCN</name>